<evidence type="ECO:0000256" key="6">
    <source>
        <dbReference type="SAM" id="Coils"/>
    </source>
</evidence>
<proteinExistence type="predicted"/>
<dbReference type="PROSITE" id="PS00397">
    <property type="entry name" value="RECOMBINASES_1"/>
    <property type="match status" value="1"/>
</dbReference>
<evidence type="ECO:0000256" key="4">
    <source>
        <dbReference type="PIRSR" id="PIRSR606118-50"/>
    </source>
</evidence>
<evidence type="ECO:0000256" key="7">
    <source>
        <dbReference type="SAM" id="MobiDB-lite"/>
    </source>
</evidence>
<dbReference type="PANTHER" id="PTHR30461">
    <property type="entry name" value="DNA-INVERTASE FROM LAMBDOID PROPHAGE"/>
    <property type="match status" value="1"/>
</dbReference>
<evidence type="ECO:0000256" key="2">
    <source>
        <dbReference type="ARBA" id="ARBA00023125"/>
    </source>
</evidence>
<dbReference type="PROSITE" id="PS51737">
    <property type="entry name" value="RECOMBINASE_DNA_BIND"/>
    <property type="match status" value="1"/>
</dbReference>
<dbReference type="SMART" id="SM00857">
    <property type="entry name" value="Resolvase"/>
    <property type="match status" value="1"/>
</dbReference>
<evidence type="ECO:0008006" key="12">
    <source>
        <dbReference type="Google" id="ProtNLM"/>
    </source>
</evidence>
<organism evidence="10 11">
    <name type="scientific">Corynebacterium provencense</name>
    <dbReference type="NCBI Taxonomy" id="1737425"/>
    <lineage>
        <taxon>Bacteria</taxon>
        <taxon>Bacillati</taxon>
        <taxon>Actinomycetota</taxon>
        <taxon>Actinomycetes</taxon>
        <taxon>Mycobacteriales</taxon>
        <taxon>Corynebacteriaceae</taxon>
        <taxon>Corynebacterium</taxon>
    </lineage>
</organism>
<dbReference type="InterPro" id="IPR025827">
    <property type="entry name" value="Zn_ribbon_recom_dom"/>
</dbReference>
<protein>
    <recommendedName>
        <fullName evidence="12">DNA-invertase hin</fullName>
    </recommendedName>
</protein>
<dbReference type="Pfam" id="PF00239">
    <property type="entry name" value="Resolvase"/>
    <property type="match status" value="1"/>
</dbReference>
<dbReference type="Proteomes" id="UP000247696">
    <property type="component" value="Chromosome"/>
</dbReference>
<evidence type="ECO:0000256" key="5">
    <source>
        <dbReference type="PROSITE-ProRule" id="PRU10137"/>
    </source>
</evidence>
<dbReference type="RefSeq" id="WP_110481729.1">
    <property type="nucleotide sequence ID" value="NZ_CP024988.1"/>
</dbReference>
<feature type="domain" description="Resolvase/invertase-type recombinase catalytic" evidence="8">
    <location>
        <begin position="18"/>
        <end position="171"/>
    </location>
</feature>
<evidence type="ECO:0000259" key="8">
    <source>
        <dbReference type="PROSITE" id="PS51736"/>
    </source>
</evidence>
<keyword evidence="11" id="KW-1185">Reference proteome</keyword>
<dbReference type="CDD" id="cd00338">
    <property type="entry name" value="Ser_Recombinase"/>
    <property type="match status" value="1"/>
</dbReference>
<feature type="coiled-coil region" evidence="6">
    <location>
        <begin position="383"/>
        <end position="413"/>
    </location>
</feature>
<keyword evidence="1" id="KW-0229">DNA integration</keyword>
<dbReference type="GO" id="GO:0000150">
    <property type="term" value="F:DNA strand exchange activity"/>
    <property type="evidence" value="ECO:0007669"/>
    <property type="project" value="InterPro"/>
</dbReference>
<dbReference type="Gene3D" id="3.40.50.1390">
    <property type="entry name" value="Resolvase, N-terminal catalytic domain"/>
    <property type="match status" value="1"/>
</dbReference>
<keyword evidence="6" id="KW-0175">Coiled coil</keyword>
<dbReference type="InterPro" id="IPR006119">
    <property type="entry name" value="Resolv_N"/>
</dbReference>
<keyword evidence="3" id="KW-0233">DNA recombination</keyword>
<feature type="domain" description="Recombinase" evidence="9">
    <location>
        <begin position="178"/>
        <end position="296"/>
    </location>
</feature>
<accession>A0A2Z3YSV3</accession>
<reference evidence="11" key="1">
    <citation type="submission" date="2017-11" db="EMBL/GenBank/DDBJ databases">
        <title>Otitis media/interna in a cat caused by the recently described species Corynebacterium provencense.</title>
        <authorList>
            <person name="Kittl S."/>
            <person name="Brodard I."/>
            <person name="Rychener L."/>
            <person name="Jores J."/>
            <person name="Roosje P."/>
            <person name="Gobeli Brawand S."/>
        </authorList>
    </citation>
    <scope>NUCLEOTIDE SEQUENCE [LARGE SCALE GENOMIC DNA]</scope>
    <source>
        <strain evidence="11">17KM38</strain>
    </source>
</reference>
<dbReference type="PROSITE" id="PS51736">
    <property type="entry name" value="RECOMBINASES_3"/>
    <property type="match status" value="1"/>
</dbReference>
<evidence type="ECO:0000313" key="11">
    <source>
        <dbReference type="Proteomes" id="UP000247696"/>
    </source>
</evidence>
<keyword evidence="2" id="KW-0238">DNA-binding</keyword>
<dbReference type="InterPro" id="IPR038109">
    <property type="entry name" value="DNA_bind_recomb_sf"/>
</dbReference>
<name>A0A2Z3YSV3_9CORY</name>
<sequence length="501" mass="56327">MNDTNPLAALAEGMTPKRAVIYLRVSTSEQATKGGQSEGFSIPAQREANKKKAQGLGAIVVKEFVERGVSGTSTNRPALKTMLRYLEEEDGAVDYVIVHKIDRLARNRADDVAINAKFDEYGVRLVSTSENIDQTPGGLLTHGIMSSIAEFYSKNLANEVVKGMSQKVRSGGTIGKAPIGYLNVREVVNGAESRTVAIDPERAPLVKWAFEEYAKGDISLGRLADELNARGLTTVPTRKYPAKPVTKRYVSQMLPRRYYLGFVQYRGVEFQGTHEPLITPELFAKVQQVLKARRQGELLRKHPHFLKSTIWCGDCGGRLIVQRPTNHQGRQYKYFICNGRASRRTNCTMPAIPEQWLLDQIEDLYRTIQVPEAIFPGLRQRLAQEIELSHAAVREERARLEKMRRDVQSKQAKLMEAFYNEALPVDMLAKERTGTRRRTRQRRASAEVLRRPGGRRAGAPGARPEPGEGLPPPLLHQRRPGEADAQPAVLRQDLRLYELPW</sequence>
<dbReference type="InterPro" id="IPR050639">
    <property type="entry name" value="SSR_resolvase"/>
</dbReference>
<dbReference type="GO" id="GO:0015074">
    <property type="term" value="P:DNA integration"/>
    <property type="evidence" value="ECO:0007669"/>
    <property type="project" value="UniProtKB-KW"/>
</dbReference>
<evidence type="ECO:0000256" key="3">
    <source>
        <dbReference type="ARBA" id="ARBA00023172"/>
    </source>
</evidence>
<dbReference type="InterPro" id="IPR006118">
    <property type="entry name" value="Recombinase_CS"/>
</dbReference>
<gene>
    <name evidence="10" type="ORF">Csp1_20030</name>
</gene>
<dbReference type="SUPFAM" id="SSF53041">
    <property type="entry name" value="Resolvase-like"/>
    <property type="match status" value="1"/>
</dbReference>
<evidence type="ECO:0000313" key="10">
    <source>
        <dbReference type="EMBL" id="AWT26771.1"/>
    </source>
</evidence>
<dbReference type="InterPro" id="IPR011109">
    <property type="entry name" value="DNA_bind_recombinase_dom"/>
</dbReference>
<feature type="region of interest" description="Disordered" evidence="7">
    <location>
        <begin position="432"/>
        <end position="489"/>
    </location>
</feature>
<dbReference type="GO" id="GO:0003677">
    <property type="term" value="F:DNA binding"/>
    <property type="evidence" value="ECO:0007669"/>
    <property type="project" value="UniProtKB-KW"/>
</dbReference>
<feature type="active site" description="O-(5'-phospho-DNA)-serine intermediate" evidence="4 5">
    <location>
        <position position="26"/>
    </location>
</feature>
<dbReference type="EMBL" id="CP024988">
    <property type="protein sequence ID" value="AWT26771.1"/>
    <property type="molecule type" value="Genomic_DNA"/>
</dbReference>
<dbReference type="InterPro" id="IPR036162">
    <property type="entry name" value="Resolvase-like_N_sf"/>
</dbReference>
<dbReference type="Pfam" id="PF13408">
    <property type="entry name" value="Zn_ribbon_recom"/>
    <property type="match status" value="1"/>
</dbReference>
<dbReference type="OrthoDB" id="3217513at2"/>
<evidence type="ECO:0000259" key="9">
    <source>
        <dbReference type="PROSITE" id="PS51737"/>
    </source>
</evidence>
<dbReference type="KEGG" id="cpre:Csp1_20030"/>
<dbReference type="AlphaFoldDB" id="A0A2Z3YSV3"/>
<evidence type="ECO:0000256" key="1">
    <source>
        <dbReference type="ARBA" id="ARBA00022908"/>
    </source>
</evidence>
<dbReference type="PANTHER" id="PTHR30461:SF23">
    <property type="entry name" value="DNA RECOMBINASE-RELATED"/>
    <property type="match status" value="1"/>
</dbReference>
<dbReference type="Pfam" id="PF07508">
    <property type="entry name" value="Recombinase"/>
    <property type="match status" value="1"/>
</dbReference>
<dbReference type="Gene3D" id="3.90.1750.20">
    <property type="entry name" value="Putative Large Serine Recombinase, Chain B, Domain 2"/>
    <property type="match status" value="1"/>
</dbReference>
<feature type="compositionally biased region" description="Low complexity" evidence="7">
    <location>
        <begin position="457"/>
        <end position="468"/>
    </location>
</feature>